<evidence type="ECO:0000259" key="1">
    <source>
        <dbReference type="Pfam" id="PF17171"/>
    </source>
</evidence>
<dbReference type="RefSeq" id="XP_056073740.1">
    <property type="nucleotide sequence ID" value="XM_056213432.1"/>
</dbReference>
<sequence length="219" mass="24625">MSEVAGKESMFKNYASGVLPFILPASTETSKPPPPVPSAKLQRWAMNNTKEVVEEPGDLRYEAYLSLLDHRIRRAWLYSIYLSSNATSIAEPLYILPTSANPFVRLATASDLRRAAENEILKFSAIIDAEELYRQAEEAFEALETALGEDLWFFGAEKPGLFDASVFSYTHLLMDDSLGNGWTDTRLREALLKRSHLISHRDRIVASHFPFSNPGKSLQ</sequence>
<feature type="domain" description="Metaxin glutathione S-transferase" evidence="1">
    <location>
        <begin position="136"/>
        <end position="204"/>
    </location>
</feature>
<dbReference type="Pfam" id="PF17171">
    <property type="entry name" value="GST_C_6"/>
    <property type="match status" value="1"/>
</dbReference>
<dbReference type="InterPro" id="IPR033468">
    <property type="entry name" value="Metaxin_GST"/>
</dbReference>
<dbReference type="GO" id="GO:0007005">
    <property type="term" value="P:mitochondrion organization"/>
    <property type="evidence" value="ECO:0007669"/>
    <property type="project" value="TreeGrafter"/>
</dbReference>
<dbReference type="PANTHER" id="PTHR12289:SF44">
    <property type="entry name" value="OUTER MEMBRANE PROTEIN (SAM35), PUTATIVE (AFU_ORTHOLOGUE AFUA_1G13180)-RELATED"/>
    <property type="match status" value="1"/>
</dbReference>
<dbReference type="AlphaFoldDB" id="A0A9W8XQA3"/>
<dbReference type="OrthoDB" id="198787at2759"/>
<organism evidence="2 3">
    <name type="scientific">Didymosphaeria variabile</name>
    <dbReference type="NCBI Taxonomy" id="1932322"/>
    <lineage>
        <taxon>Eukaryota</taxon>
        <taxon>Fungi</taxon>
        <taxon>Dikarya</taxon>
        <taxon>Ascomycota</taxon>
        <taxon>Pezizomycotina</taxon>
        <taxon>Dothideomycetes</taxon>
        <taxon>Pleosporomycetidae</taxon>
        <taxon>Pleosporales</taxon>
        <taxon>Massarineae</taxon>
        <taxon>Didymosphaeriaceae</taxon>
        <taxon>Didymosphaeria</taxon>
    </lineage>
</organism>
<accession>A0A9W8XQA3</accession>
<protein>
    <recommendedName>
        <fullName evidence="1">Metaxin glutathione S-transferase domain-containing protein</fullName>
    </recommendedName>
</protein>
<dbReference type="EMBL" id="JAPEUX010000003">
    <property type="protein sequence ID" value="KAJ4356614.1"/>
    <property type="molecule type" value="Genomic_DNA"/>
</dbReference>
<dbReference type="GeneID" id="80908180"/>
<dbReference type="Proteomes" id="UP001140513">
    <property type="component" value="Unassembled WGS sequence"/>
</dbReference>
<evidence type="ECO:0000313" key="2">
    <source>
        <dbReference type="EMBL" id="KAJ4356614.1"/>
    </source>
</evidence>
<dbReference type="CDD" id="cd03193">
    <property type="entry name" value="GST_C_Metaxin"/>
    <property type="match status" value="1"/>
</dbReference>
<keyword evidence="3" id="KW-1185">Reference proteome</keyword>
<dbReference type="PANTHER" id="PTHR12289">
    <property type="entry name" value="METAXIN RELATED"/>
    <property type="match status" value="1"/>
</dbReference>
<name>A0A9W8XQA3_9PLEO</name>
<reference evidence="2" key="1">
    <citation type="submission" date="2022-10" db="EMBL/GenBank/DDBJ databases">
        <title>Tapping the CABI collections for fungal endophytes: first genome assemblies for Collariella, Neodidymelliopsis, Ascochyta clinopodiicola, Didymella pomorum, Didymosphaeria variabile, Neocosmospora piperis and Neocucurbitaria cava.</title>
        <authorList>
            <person name="Hill R."/>
        </authorList>
    </citation>
    <scope>NUCLEOTIDE SEQUENCE</scope>
    <source>
        <strain evidence="2">IMI 356815</strain>
    </source>
</reference>
<dbReference type="InterPro" id="IPR050931">
    <property type="entry name" value="Mito_Protein_Transport_Metaxin"/>
</dbReference>
<dbReference type="GO" id="GO:0001401">
    <property type="term" value="C:SAM complex"/>
    <property type="evidence" value="ECO:0007669"/>
    <property type="project" value="TreeGrafter"/>
</dbReference>
<evidence type="ECO:0000313" key="3">
    <source>
        <dbReference type="Proteomes" id="UP001140513"/>
    </source>
</evidence>
<gene>
    <name evidence="2" type="ORF">N0V89_004650</name>
</gene>
<proteinExistence type="predicted"/>
<comment type="caution">
    <text evidence="2">The sequence shown here is derived from an EMBL/GenBank/DDBJ whole genome shotgun (WGS) entry which is preliminary data.</text>
</comment>